<comment type="caution">
    <text evidence="2">The sequence shown here is derived from an EMBL/GenBank/DDBJ whole genome shotgun (WGS) entry which is preliminary data.</text>
</comment>
<dbReference type="PANTHER" id="PTHR43415:SF3">
    <property type="entry name" value="GNAT-FAMILY ACETYLTRANSFERASE"/>
    <property type="match status" value="1"/>
</dbReference>
<sequence length="185" mass="21507">MNQSPMIRGKTVVLRKPKESDILDRFKCGRSKELVRMYGGDTRHLKPFTMEDAKKFVDSVLSHELDWCIEFKGRCIGQTRLTLSREDYRARYAIGIFDTSELGKGLGTEVTLLVLRYAFEELKLHRVDLRVLEYNHRAIACYEKCGFMKEGIEREGVFIEGKFETDVFMSILDREYAAKKGTFVQ</sequence>
<organism evidence="2 3">
    <name type="scientific">Alicyclobacillus fodiniaquatilis</name>
    <dbReference type="NCBI Taxonomy" id="1661150"/>
    <lineage>
        <taxon>Bacteria</taxon>
        <taxon>Bacillati</taxon>
        <taxon>Bacillota</taxon>
        <taxon>Bacilli</taxon>
        <taxon>Bacillales</taxon>
        <taxon>Alicyclobacillaceae</taxon>
        <taxon>Alicyclobacillus</taxon>
    </lineage>
</organism>
<dbReference type="RefSeq" id="WP_377944998.1">
    <property type="nucleotide sequence ID" value="NZ_JBHUCX010000083.1"/>
</dbReference>
<dbReference type="PROSITE" id="PS51186">
    <property type="entry name" value="GNAT"/>
    <property type="match status" value="1"/>
</dbReference>
<dbReference type="InterPro" id="IPR000182">
    <property type="entry name" value="GNAT_dom"/>
</dbReference>
<dbReference type="EMBL" id="JBHUCX010000083">
    <property type="protein sequence ID" value="MFD1677089.1"/>
    <property type="molecule type" value="Genomic_DNA"/>
</dbReference>
<dbReference type="InterPro" id="IPR016181">
    <property type="entry name" value="Acyl_CoA_acyltransferase"/>
</dbReference>
<evidence type="ECO:0000313" key="2">
    <source>
        <dbReference type="EMBL" id="MFD1677089.1"/>
    </source>
</evidence>
<dbReference type="Proteomes" id="UP001597079">
    <property type="component" value="Unassembled WGS sequence"/>
</dbReference>
<keyword evidence="2" id="KW-0012">Acyltransferase</keyword>
<gene>
    <name evidence="2" type="ORF">ACFSB2_20650</name>
</gene>
<name>A0ABW4JLZ9_9BACL</name>
<dbReference type="Gene3D" id="3.40.630.30">
    <property type="match status" value="1"/>
</dbReference>
<dbReference type="GO" id="GO:0016746">
    <property type="term" value="F:acyltransferase activity"/>
    <property type="evidence" value="ECO:0007669"/>
    <property type="project" value="UniProtKB-KW"/>
</dbReference>
<accession>A0ABW4JLZ9</accession>
<dbReference type="Pfam" id="PF13302">
    <property type="entry name" value="Acetyltransf_3"/>
    <property type="match status" value="1"/>
</dbReference>
<evidence type="ECO:0000313" key="3">
    <source>
        <dbReference type="Proteomes" id="UP001597079"/>
    </source>
</evidence>
<proteinExistence type="predicted"/>
<feature type="domain" description="N-acetyltransferase" evidence="1">
    <location>
        <begin position="24"/>
        <end position="174"/>
    </location>
</feature>
<protein>
    <submittedName>
        <fullName evidence="2">GNAT family N-acetyltransferase</fullName>
        <ecNumber evidence="2">2.3.-.-</ecNumber>
    </submittedName>
</protein>
<dbReference type="PANTHER" id="PTHR43415">
    <property type="entry name" value="SPERMIDINE N(1)-ACETYLTRANSFERASE"/>
    <property type="match status" value="1"/>
</dbReference>
<reference evidence="3" key="1">
    <citation type="journal article" date="2019" name="Int. J. Syst. Evol. Microbiol.">
        <title>The Global Catalogue of Microorganisms (GCM) 10K type strain sequencing project: providing services to taxonomists for standard genome sequencing and annotation.</title>
        <authorList>
            <consortium name="The Broad Institute Genomics Platform"/>
            <consortium name="The Broad Institute Genome Sequencing Center for Infectious Disease"/>
            <person name="Wu L."/>
            <person name="Ma J."/>
        </authorList>
    </citation>
    <scope>NUCLEOTIDE SEQUENCE [LARGE SCALE GENOMIC DNA]</scope>
    <source>
        <strain evidence="3">CGMCC 1.12286</strain>
    </source>
</reference>
<dbReference type="SUPFAM" id="SSF55729">
    <property type="entry name" value="Acyl-CoA N-acyltransferases (Nat)"/>
    <property type="match status" value="1"/>
</dbReference>
<dbReference type="EC" id="2.3.-.-" evidence="2"/>
<keyword evidence="3" id="KW-1185">Reference proteome</keyword>
<evidence type="ECO:0000259" key="1">
    <source>
        <dbReference type="PROSITE" id="PS51186"/>
    </source>
</evidence>
<keyword evidence="2" id="KW-0808">Transferase</keyword>